<protein>
    <submittedName>
        <fullName evidence="2">MBL fold hydrolase</fullName>
    </submittedName>
</protein>
<evidence type="ECO:0000259" key="1">
    <source>
        <dbReference type="SMART" id="SM00849"/>
    </source>
</evidence>
<dbReference type="SMART" id="SM00849">
    <property type="entry name" value="Lactamase_B"/>
    <property type="match status" value="1"/>
</dbReference>
<dbReference type="PANTHER" id="PTHR42951">
    <property type="entry name" value="METALLO-BETA-LACTAMASE DOMAIN-CONTAINING"/>
    <property type="match status" value="1"/>
</dbReference>
<feature type="domain" description="Metallo-beta-lactamase" evidence="1">
    <location>
        <begin position="27"/>
        <end position="216"/>
    </location>
</feature>
<organism evidence="2 3">
    <name type="scientific">Rubrobacter xylanophilus</name>
    <dbReference type="NCBI Taxonomy" id="49319"/>
    <lineage>
        <taxon>Bacteria</taxon>
        <taxon>Bacillati</taxon>
        <taxon>Actinomycetota</taxon>
        <taxon>Rubrobacteria</taxon>
        <taxon>Rubrobacterales</taxon>
        <taxon>Rubrobacteraceae</taxon>
        <taxon>Rubrobacter</taxon>
    </lineage>
</organism>
<dbReference type="InterPro" id="IPR001279">
    <property type="entry name" value="Metallo-B-lactamas"/>
</dbReference>
<dbReference type="SUPFAM" id="SSF56281">
    <property type="entry name" value="Metallo-hydrolase/oxidoreductase"/>
    <property type="match status" value="1"/>
</dbReference>
<dbReference type="CDD" id="cd07721">
    <property type="entry name" value="yflN-like_MBL-fold"/>
    <property type="match status" value="1"/>
</dbReference>
<name>A0A510HJQ1_9ACTN</name>
<dbReference type="InterPro" id="IPR050855">
    <property type="entry name" value="NDM-1-like"/>
</dbReference>
<gene>
    <name evidence="2" type="ORF">RxyAA322_20660</name>
</gene>
<proteinExistence type="predicted"/>
<dbReference type="OrthoDB" id="2971563at2"/>
<dbReference type="AlphaFoldDB" id="A0A510HJQ1"/>
<dbReference type="GO" id="GO:0016787">
    <property type="term" value="F:hydrolase activity"/>
    <property type="evidence" value="ECO:0007669"/>
    <property type="project" value="UniProtKB-KW"/>
</dbReference>
<dbReference type="PANTHER" id="PTHR42951:SF17">
    <property type="entry name" value="METALLO-BETA-LACTAMASE DOMAIN-CONTAINING PROTEIN"/>
    <property type="match status" value="1"/>
</dbReference>
<accession>A0A510HJQ1</accession>
<sequence length="239" mass="26206">MSLPAHRMAERLAPGVYRVDTLRLRNAISVLLIEEEDGWTLVDTGVASSVPRIGEVLSALGPGFDGLRRVFLTHQHTDHTGGLKGILERAPEAEVWAPEHEAEVISGRRAYDPQSGRLLRLMSRSARPPGIRVDRVLRAGETVAGFRLIATPGHTLGHVSLLRDADGLLFTADAFGCMPRRLRVGVRRAFCTDPPLARRSAQRLLEEDFAVAAMSHGPGLRGARARERLARALQECDYA</sequence>
<keyword evidence="3" id="KW-1185">Reference proteome</keyword>
<dbReference type="EMBL" id="AP019791">
    <property type="protein sequence ID" value="BBL80212.1"/>
    <property type="molecule type" value="Genomic_DNA"/>
</dbReference>
<keyword evidence="2" id="KW-0378">Hydrolase</keyword>
<dbReference type="Proteomes" id="UP000318065">
    <property type="component" value="Chromosome"/>
</dbReference>
<reference evidence="2" key="1">
    <citation type="journal article" date="2019" name="Microbiol. Resour. Announc.">
        <title>Complete Genome Sequence of Rubrobacter xylanophilus Strain AA3-22, Isolated from Arima Onsen in Japan.</title>
        <authorList>
            <person name="Tomariguchi N."/>
            <person name="Miyazaki K."/>
        </authorList>
    </citation>
    <scope>NUCLEOTIDE SEQUENCE [LARGE SCALE GENOMIC DNA]</scope>
    <source>
        <strain evidence="2">AA3-22</strain>
    </source>
</reference>
<dbReference type="Pfam" id="PF00753">
    <property type="entry name" value="Lactamase_B"/>
    <property type="match status" value="1"/>
</dbReference>
<evidence type="ECO:0000313" key="3">
    <source>
        <dbReference type="Proteomes" id="UP000318065"/>
    </source>
</evidence>
<evidence type="ECO:0000313" key="2">
    <source>
        <dbReference type="EMBL" id="BBL80212.1"/>
    </source>
</evidence>
<dbReference type="RefSeq" id="WP_143528244.1">
    <property type="nucleotide sequence ID" value="NZ_AP019791.1"/>
</dbReference>
<dbReference type="InterPro" id="IPR036866">
    <property type="entry name" value="RibonucZ/Hydroxyglut_hydro"/>
</dbReference>
<dbReference type="Gene3D" id="3.60.15.10">
    <property type="entry name" value="Ribonuclease Z/Hydroxyacylglutathione hydrolase-like"/>
    <property type="match status" value="1"/>
</dbReference>